<organism evidence="3 4">
    <name type="scientific">Paraburkholderia bryophila</name>
    <dbReference type="NCBI Taxonomy" id="420952"/>
    <lineage>
        <taxon>Bacteria</taxon>
        <taxon>Pseudomonadati</taxon>
        <taxon>Pseudomonadota</taxon>
        <taxon>Betaproteobacteria</taxon>
        <taxon>Burkholderiales</taxon>
        <taxon>Burkholderiaceae</taxon>
        <taxon>Paraburkholderia</taxon>
    </lineage>
</organism>
<feature type="domain" description="AtuA-like ferredoxin-fold" evidence="2">
    <location>
        <begin position="494"/>
        <end position="592"/>
    </location>
</feature>
<dbReference type="Pfam" id="PF23544">
    <property type="entry name" value="AtuA_ferredoxin"/>
    <property type="match status" value="1"/>
</dbReference>
<dbReference type="EMBL" id="QLTK01000045">
    <property type="protein sequence ID" value="RAS17758.1"/>
    <property type="molecule type" value="Genomic_DNA"/>
</dbReference>
<protein>
    <submittedName>
        <fullName evidence="3">Uncharacterized protein DUF1446</fullName>
    </submittedName>
</protein>
<comment type="caution">
    <text evidence="3">The sequence shown here is derived from an EMBL/GenBank/DDBJ whole genome shotgun (WGS) entry which is preliminary data.</text>
</comment>
<gene>
    <name evidence="3" type="ORF">BX591_14530</name>
</gene>
<reference evidence="3 4" key="1">
    <citation type="submission" date="2018-06" db="EMBL/GenBank/DDBJ databases">
        <title>Genomic Encyclopedia of Type Strains, Phase III (KMG-III): the genomes of soil and plant-associated and newly described type strains.</title>
        <authorList>
            <person name="Whitman W."/>
        </authorList>
    </citation>
    <scope>NUCLEOTIDE SEQUENCE [LARGE SCALE GENOMIC DNA]</scope>
    <source>
        <strain evidence="3 4">LMG 23644</strain>
    </source>
</reference>
<sequence>MTEKIVRIAGASGAWGDSPMSIPQLLGAPVDYLVMDYLAEVTMSLLARAKRKNAEAGFPPDFVAYLTPHLKTIAERGIRVVTNAGGINPQACKKTIEDAARELGVSLRVAVVLGDDLMPSLDTLRAAGIREALSKAPLPSQLLSANAYLGALPIAAALEQGADIVITGRCVDSALALGALIHEFGWQSDDYDRLAAGSLVGHLLECGPQVTGGLFTDWESVPDWHNIGYPIAHCHADGTFIVTKPEGTGGLLSVPSVAEQVLYEIGDPAAYLLPDVTADFSGVELEQVGAQEVRVSGARGRAPTSKYKVSATFQDGWRAIALIAIVGTNAAGKAERTAHALIERARMLFREQDWADFSATHVEVLGAEASYGSESRARDAREVVLRLVVDHKDPRALDLFARQVGAVGLSFAQGTAGLIGGRPKAAPLVRLFTFFVDKASLQAPTIAVGGDAFRPVRIPLNDGASVHASVRTEPTPTAEIPPTSQSSPQELEEVELHVLAHARSGDKGNSSNIAIFCRKPEYMPFLRNVLTPKRISDHFAAVVDGPVERFEAPGLSAFNFLLQNALAGGGMASPRIDPQGKAYGQRALELRVSVPKAWLTELAGQRHDPVESTVNHAVNHASSAQKQ</sequence>
<dbReference type="InterPro" id="IPR010839">
    <property type="entry name" value="AtuA_N"/>
</dbReference>
<evidence type="ECO:0000259" key="1">
    <source>
        <dbReference type="Pfam" id="PF07287"/>
    </source>
</evidence>
<dbReference type="PANTHER" id="PTHR47708">
    <property type="match status" value="1"/>
</dbReference>
<dbReference type="InterPro" id="IPR056362">
    <property type="entry name" value="AtuA-like_ferredoxin_dom"/>
</dbReference>
<dbReference type="OrthoDB" id="9763456at2"/>
<evidence type="ECO:0000313" key="4">
    <source>
        <dbReference type="Proteomes" id="UP000248918"/>
    </source>
</evidence>
<dbReference type="AlphaFoldDB" id="A0A329BAR2"/>
<accession>A0A329BAR2</accession>
<proteinExistence type="predicted"/>
<feature type="domain" description="Acyclic terpene utilisation N-terminal" evidence="1">
    <location>
        <begin position="6"/>
        <end position="442"/>
    </location>
</feature>
<evidence type="ECO:0000313" key="3">
    <source>
        <dbReference type="EMBL" id="RAS17758.1"/>
    </source>
</evidence>
<name>A0A329BAR2_9BURK</name>
<dbReference type="PANTHER" id="PTHR47708:SF2">
    <property type="entry name" value="SI:CH73-132F6.5"/>
    <property type="match status" value="1"/>
</dbReference>
<dbReference type="Pfam" id="PF07287">
    <property type="entry name" value="AtuA"/>
    <property type="match status" value="1"/>
</dbReference>
<dbReference type="Proteomes" id="UP000248918">
    <property type="component" value="Unassembled WGS sequence"/>
</dbReference>
<evidence type="ECO:0000259" key="2">
    <source>
        <dbReference type="Pfam" id="PF23544"/>
    </source>
</evidence>